<evidence type="ECO:0000259" key="3">
    <source>
        <dbReference type="PROSITE" id="PS51864"/>
    </source>
</evidence>
<name>A0A3P9N8P8_POERE</name>
<comment type="cofactor">
    <cofactor evidence="1">
        <name>Zn(2+)</name>
        <dbReference type="ChEBI" id="CHEBI:29105"/>
    </cofactor>
    <text evidence="1">Binds 1 zinc ion per subunit.</text>
</comment>
<organism evidence="4 5">
    <name type="scientific">Poecilia reticulata</name>
    <name type="common">Guppy</name>
    <name type="synonym">Acanthophacelus reticulatus</name>
    <dbReference type="NCBI Taxonomy" id="8081"/>
    <lineage>
        <taxon>Eukaryota</taxon>
        <taxon>Metazoa</taxon>
        <taxon>Chordata</taxon>
        <taxon>Craniata</taxon>
        <taxon>Vertebrata</taxon>
        <taxon>Euteleostomi</taxon>
        <taxon>Actinopterygii</taxon>
        <taxon>Neopterygii</taxon>
        <taxon>Teleostei</taxon>
        <taxon>Neoteleostei</taxon>
        <taxon>Acanthomorphata</taxon>
        <taxon>Ovalentaria</taxon>
        <taxon>Atherinomorphae</taxon>
        <taxon>Cyprinodontiformes</taxon>
        <taxon>Poeciliidae</taxon>
        <taxon>Poeciliinae</taxon>
        <taxon>Poecilia</taxon>
    </lineage>
</organism>
<feature type="binding site" evidence="1">
    <location>
        <position position="147"/>
    </location>
    <ligand>
        <name>Zn(2+)</name>
        <dbReference type="ChEBI" id="CHEBI:29105"/>
        <note>catalytic</note>
    </ligand>
</feature>
<dbReference type="Proteomes" id="UP000242638">
    <property type="component" value="Unassembled WGS sequence"/>
</dbReference>
<feature type="domain" description="Peptidase M12A" evidence="3">
    <location>
        <begin position="84"/>
        <end position="249"/>
    </location>
</feature>
<dbReference type="Ensembl" id="ENSPRET00000006022.1">
    <property type="protein sequence ID" value="ENSPREP00000005941.1"/>
    <property type="gene ID" value="ENSPREG00000004059.1"/>
</dbReference>
<keyword evidence="2" id="KW-0732">Signal</keyword>
<dbReference type="InterPro" id="IPR006026">
    <property type="entry name" value="Peptidase_Metallo"/>
</dbReference>
<dbReference type="Gene3D" id="3.40.390.10">
    <property type="entry name" value="Collagenase (Catalytic Domain)"/>
    <property type="match status" value="2"/>
</dbReference>
<reference evidence="4" key="3">
    <citation type="submission" date="2025-09" db="UniProtKB">
        <authorList>
            <consortium name="Ensembl"/>
        </authorList>
    </citation>
    <scope>IDENTIFICATION</scope>
    <source>
        <strain evidence="4">Guanapo</strain>
    </source>
</reference>
<feature type="active site" evidence="1">
    <location>
        <position position="148"/>
    </location>
</feature>
<dbReference type="PANTHER" id="PTHR10127">
    <property type="entry name" value="DISCOIDIN, CUB, EGF, LAMININ , AND ZINC METALLOPROTEASE DOMAIN CONTAINING"/>
    <property type="match status" value="1"/>
</dbReference>
<dbReference type="Pfam" id="PF01400">
    <property type="entry name" value="Astacin"/>
    <property type="match status" value="2"/>
</dbReference>
<dbReference type="PROSITE" id="PS51864">
    <property type="entry name" value="ASTACIN"/>
    <property type="match status" value="1"/>
</dbReference>
<dbReference type="InterPro" id="IPR001506">
    <property type="entry name" value="Peptidase_M12A"/>
</dbReference>
<evidence type="ECO:0000313" key="4">
    <source>
        <dbReference type="Ensembl" id="ENSPREP00000005941.1"/>
    </source>
</evidence>
<dbReference type="InterPro" id="IPR024079">
    <property type="entry name" value="MetalloPept_cat_dom_sf"/>
</dbReference>
<reference evidence="5" key="1">
    <citation type="submission" date="2013-11" db="EMBL/GenBank/DDBJ databases">
        <title>The genomic landscape of the Guanapo guppy.</title>
        <authorList>
            <person name="Kuenstner A."/>
            <person name="Dreyer C."/>
        </authorList>
    </citation>
    <scope>NUCLEOTIDE SEQUENCE</scope>
    <source>
        <strain evidence="5">Guanapo</strain>
    </source>
</reference>
<feature type="signal peptide" evidence="2">
    <location>
        <begin position="1"/>
        <end position="18"/>
    </location>
</feature>
<keyword evidence="1" id="KW-0482">Metalloprotease</keyword>
<sequence length="251" mass="28253">GKAGGLLLVVILLRVVRAAPLGADLAFHLHPSSSGSAGVGRRETERVQSGGEHLVRMAGEILTTNNGSDKMLLEGDIVLPKNRNAMKCWYNSCLWSKASNGYVVVPYVIGREFTSYERQTIKTSMRAFASSTCVHFQQRTNNGIAMHELNHALGFQHEQNRSDRDSYIRINWQNIIPDTAYNFNKHDTSNLNTPYDFFSMMHYGRDAFAIAYGLDTITPISNARVQVGQRRGLSNWDVSRINICQTRCYYL</sequence>
<dbReference type="GO" id="GO:0006508">
    <property type="term" value="P:proteolysis"/>
    <property type="evidence" value="ECO:0007669"/>
    <property type="project" value="UniProtKB-KW"/>
</dbReference>
<protein>
    <recommendedName>
        <fullName evidence="3">Peptidase M12A domain-containing protein</fullName>
    </recommendedName>
</protein>
<keyword evidence="1" id="KW-0378">Hydrolase</keyword>
<evidence type="ECO:0000256" key="2">
    <source>
        <dbReference type="SAM" id="SignalP"/>
    </source>
</evidence>
<dbReference type="SUPFAM" id="SSF55486">
    <property type="entry name" value="Metalloproteases ('zincins'), catalytic domain"/>
    <property type="match status" value="1"/>
</dbReference>
<evidence type="ECO:0000313" key="5">
    <source>
        <dbReference type="Proteomes" id="UP000242638"/>
    </source>
</evidence>
<keyword evidence="1" id="KW-0862">Zinc</keyword>
<reference evidence="4" key="2">
    <citation type="submission" date="2025-08" db="UniProtKB">
        <authorList>
            <consortium name="Ensembl"/>
        </authorList>
    </citation>
    <scope>IDENTIFICATION</scope>
    <source>
        <strain evidence="4">Guanapo</strain>
    </source>
</reference>
<evidence type="ECO:0000256" key="1">
    <source>
        <dbReference type="PROSITE-ProRule" id="PRU01211"/>
    </source>
</evidence>
<keyword evidence="1" id="KW-0645">Protease</keyword>
<dbReference type="PANTHER" id="PTHR10127:SF839">
    <property type="entry name" value="HATCHING ENZYME 1.2-RELATED"/>
    <property type="match status" value="1"/>
</dbReference>
<accession>A0A3P9N8P8</accession>
<dbReference type="OMA" id="NLQSPNC"/>
<dbReference type="GO" id="GO:0008270">
    <property type="term" value="F:zinc ion binding"/>
    <property type="evidence" value="ECO:0007669"/>
    <property type="project" value="UniProtKB-UniRule"/>
</dbReference>
<dbReference type="GO" id="GO:0004222">
    <property type="term" value="F:metalloendopeptidase activity"/>
    <property type="evidence" value="ECO:0007669"/>
    <property type="project" value="UniProtKB-UniRule"/>
</dbReference>
<feature type="binding site" evidence="1">
    <location>
        <position position="151"/>
    </location>
    <ligand>
        <name>Zn(2+)</name>
        <dbReference type="ChEBI" id="CHEBI:29105"/>
        <note>catalytic</note>
    </ligand>
</feature>
<keyword evidence="1" id="KW-0479">Metal-binding</keyword>
<feature type="binding site" evidence="1">
    <location>
        <position position="157"/>
    </location>
    <ligand>
        <name>Zn(2+)</name>
        <dbReference type="ChEBI" id="CHEBI:29105"/>
        <note>catalytic</note>
    </ligand>
</feature>
<dbReference type="AlphaFoldDB" id="A0A3P9N8P8"/>
<feature type="chain" id="PRO_5017973968" description="Peptidase M12A domain-containing protein" evidence="2">
    <location>
        <begin position="19"/>
        <end position="251"/>
    </location>
</feature>
<keyword evidence="5" id="KW-1185">Reference proteome</keyword>
<dbReference type="SMART" id="SM00235">
    <property type="entry name" value="ZnMc"/>
    <property type="match status" value="1"/>
</dbReference>
<dbReference type="GeneTree" id="ENSGT00940000161051"/>
<comment type="caution">
    <text evidence="1">Lacks conserved residue(s) required for the propagation of feature annotation.</text>
</comment>
<proteinExistence type="predicted"/>